<dbReference type="PANTHER" id="PTHR35603">
    <property type="match status" value="1"/>
</dbReference>
<proteinExistence type="predicted"/>
<name>A0AA49IUA2_9PROT</name>
<dbReference type="GO" id="GO:0019867">
    <property type="term" value="C:outer membrane"/>
    <property type="evidence" value="ECO:0007669"/>
    <property type="project" value="InterPro"/>
</dbReference>
<sequence>MSESTGKTSPFVIAASVAVVIASVVAIGAMTGLLPGRGAETGAEATSTPAESGKTAGEAATSSQPARPARKTVEQKPVAKAAVKDVPKSSAQAPVCGDCGAITAIRTVEQAGEGSGLGAVAGGVVGGLLGNQVGKGTGKDIATIAGAVGGGYAGHQIEKKVKTAKRYEITVRMDDGGSRTMVQEAAPAFVVGDKVRIVDGALVRN</sequence>
<protein>
    <submittedName>
        <fullName evidence="6">Glycine zipper 2TM domain-containing protein</fullName>
    </submittedName>
</protein>
<evidence type="ECO:0000256" key="3">
    <source>
        <dbReference type="SAM" id="MobiDB-lite"/>
    </source>
</evidence>
<dbReference type="InterPro" id="IPR008816">
    <property type="entry name" value="Gly_zipper_2TM_dom"/>
</dbReference>
<evidence type="ECO:0000256" key="4">
    <source>
        <dbReference type="SAM" id="Phobius"/>
    </source>
</evidence>
<dbReference type="Pfam" id="PF05433">
    <property type="entry name" value="Rick_17kDa_Anti"/>
    <property type="match status" value="1"/>
</dbReference>
<dbReference type="KEGG" id="npv:OHM77_08885"/>
<dbReference type="AlphaFoldDB" id="A0AA49IUA2"/>
<dbReference type="Proteomes" id="UP001234916">
    <property type="component" value="Chromosome"/>
</dbReference>
<dbReference type="InterPro" id="IPR051407">
    <property type="entry name" value="Bact_OM_lipoprot/Surf_antigen"/>
</dbReference>
<comment type="subcellular location">
    <subcellularLocation>
        <location evidence="1">Membrane</location>
    </subcellularLocation>
</comment>
<keyword evidence="4" id="KW-1133">Transmembrane helix</keyword>
<organism evidence="6">
    <name type="scientific">Candidatus Nitricoxidivorans perseverans</name>
    <dbReference type="NCBI Taxonomy" id="2975601"/>
    <lineage>
        <taxon>Bacteria</taxon>
        <taxon>Pseudomonadati</taxon>
        <taxon>Pseudomonadota</taxon>
        <taxon>Betaproteobacteria</taxon>
        <taxon>Nitrosomonadales</taxon>
        <taxon>Sterolibacteriaceae</taxon>
        <taxon>Candidatus Nitricoxidivorans</taxon>
    </lineage>
</organism>
<dbReference type="PANTHER" id="PTHR35603:SF2">
    <property type="entry name" value="OUTER MEMBRANE LIPOPROTEIN"/>
    <property type="match status" value="1"/>
</dbReference>
<gene>
    <name evidence="6" type="ORF">OHM77_08885</name>
</gene>
<accession>A0AA49IUA2</accession>
<feature type="domain" description="Glycine zipper 2TM" evidence="5">
    <location>
        <begin position="117"/>
        <end position="158"/>
    </location>
</feature>
<dbReference type="EMBL" id="CP107246">
    <property type="protein sequence ID" value="WIM04815.1"/>
    <property type="molecule type" value="Genomic_DNA"/>
</dbReference>
<feature type="region of interest" description="Disordered" evidence="3">
    <location>
        <begin position="34"/>
        <end position="81"/>
    </location>
</feature>
<evidence type="ECO:0000256" key="2">
    <source>
        <dbReference type="ARBA" id="ARBA00023136"/>
    </source>
</evidence>
<feature type="transmembrane region" description="Helical" evidence="4">
    <location>
        <begin position="12"/>
        <end position="34"/>
    </location>
</feature>
<evidence type="ECO:0000313" key="6">
    <source>
        <dbReference type="EMBL" id="WIM04815.1"/>
    </source>
</evidence>
<evidence type="ECO:0000256" key="1">
    <source>
        <dbReference type="ARBA" id="ARBA00004370"/>
    </source>
</evidence>
<evidence type="ECO:0000259" key="5">
    <source>
        <dbReference type="Pfam" id="PF05433"/>
    </source>
</evidence>
<reference evidence="6" key="1">
    <citation type="journal article" date="2023" name="Nat. Microbiol.">
        <title>Enrichment and characterization of a nitric oxide-reducing microbial community in a continuous bioreactor.</title>
        <authorList>
            <person name="Garrido-Amador P."/>
            <person name="Stortenbeker N."/>
            <person name="Wessels H.J.C.T."/>
            <person name="Speth D.R."/>
            <person name="Garcia-Heredia I."/>
            <person name="Kartal B."/>
        </authorList>
    </citation>
    <scope>NUCLEOTIDE SEQUENCE</scope>
    <source>
        <strain evidence="6">MAG1</strain>
    </source>
</reference>
<keyword evidence="4" id="KW-0812">Transmembrane</keyword>
<keyword evidence="2 4" id="KW-0472">Membrane</keyword>